<protein>
    <recommendedName>
        <fullName evidence="7">Ubiquitin-like protease family profile domain-containing protein</fullName>
    </recommendedName>
</protein>
<comment type="caution">
    <text evidence="6">The sequence shown here is derived from an EMBL/GenBank/DDBJ whole genome shotgun (WGS) entry which is preliminary data.</text>
</comment>
<dbReference type="SUPFAM" id="SSF54001">
    <property type="entry name" value="Cysteine proteinases"/>
    <property type="match status" value="2"/>
</dbReference>
<dbReference type="GO" id="GO:0071555">
    <property type="term" value="P:cell wall organization"/>
    <property type="evidence" value="ECO:0007669"/>
    <property type="project" value="UniProtKB-KW"/>
</dbReference>
<name>A0A317Y7R6_MAIZE</name>
<keyword evidence="4" id="KW-0325">Glycoprotein</keyword>
<accession>A0A317Y7R6</accession>
<evidence type="ECO:0000256" key="3">
    <source>
        <dbReference type="ARBA" id="ARBA00022679"/>
    </source>
</evidence>
<keyword evidence="3" id="KW-0808">Transferase</keyword>
<comment type="similarity">
    <text evidence="1">Belongs to the glycosyltransferase 37 family.</text>
</comment>
<dbReference type="EMBL" id="NCVQ01000001">
    <property type="protein sequence ID" value="PWZ53724.1"/>
    <property type="molecule type" value="Genomic_DNA"/>
</dbReference>
<evidence type="ECO:0000256" key="2">
    <source>
        <dbReference type="ARBA" id="ARBA00022676"/>
    </source>
</evidence>
<organism evidence="6">
    <name type="scientific">Zea mays</name>
    <name type="common">Maize</name>
    <dbReference type="NCBI Taxonomy" id="4577"/>
    <lineage>
        <taxon>Eukaryota</taxon>
        <taxon>Viridiplantae</taxon>
        <taxon>Streptophyta</taxon>
        <taxon>Embryophyta</taxon>
        <taxon>Tracheophyta</taxon>
        <taxon>Spermatophyta</taxon>
        <taxon>Magnoliopsida</taxon>
        <taxon>Liliopsida</taxon>
        <taxon>Poales</taxon>
        <taxon>Poaceae</taxon>
        <taxon>PACMAD clade</taxon>
        <taxon>Panicoideae</taxon>
        <taxon>Andropogonodae</taxon>
        <taxon>Andropogoneae</taxon>
        <taxon>Tripsacinae</taxon>
        <taxon>Zea</taxon>
    </lineage>
</organism>
<dbReference type="InterPro" id="IPR004938">
    <property type="entry name" value="XG_FTase"/>
</dbReference>
<proteinExistence type="inferred from homology"/>
<dbReference type="Gene3D" id="3.40.395.10">
    <property type="entry name" value="Adenoviral Proteinase, Chain A"/>
    <property type="match status" value="1"/>
</dbReference>
<dbReference type="PANTHER" id="PTHR31889:SF2">
    <property type="entry name" value="FUCOSYLTRANSFERASE 3"/>
    <property type="match status" value="1"/>
</dbReference>
<sequence>MFDTFNLMGTDQITMDIVVEEGNTDVGNTVEPSYEVVARSGCSAQLSTNDTNEHELDIESEDSKVSVGNAAKQSHDVVGVGIDCIFNHVKVSTEADLGTQPDVIHLTSLDVPNESSQISSEQNKQDALDTLIRISQHKKPKKLNVARVVSEDYKCTPEDVQLIEYIKTLPGKQVVVDIDSAWLNRNDMECLFHGDIQVSGEALSAYIHCIRDEEHLLHREGGKVFLENTFISSLLKRDGDPKMLLNCKEDTIEKRVDNYLQSDMVDLKLISFLIYLKGIERQIKLAAEHKELYQGKWSNLDVASWPVIEKITTQMQTDGQNSCLSYLQYYDHNVDEDGESSSDVQIIDTPCELSKSSNTSHQIEPYISPYVLPAKVTSTNTQELMFVLCTYIMGIDNAKYLKKHWIQSTKPYPISLSLQKLKDILDVNKPMDTDCFNMAVRMIACNDVLFLLEDKYHYMDLQFCSITKFGRDPRLRAKPDINMLAKLLECWLDMEYDVSDCKQILLPFSFMGHFTLYVLNMDTRSIYIMDSMPIPSWFKDLQNQSRTSNLDNEHFPRDASNHANVEATGPPYDLSNGGISTQHSDWSEIKWGSTDEMLGNAGQDDDHFTPMGMFCLTNNTYILDISCIESNMGERMESIRNGNSSCLTMQEEHLQAECGGYPHPDYISVDMVDERSLHDLPHGLSQNNEQYEMEQLP</sequence>
<evidence type="ECO:0000256" key="1">
    <source>
        <dbReference type="ARBA" id="ARBA00010481"/>
    </source>
</evidence>
<dbReference type="GO" id="GO:0042546">
    <property type="term" value="P:cell wall biogenesis"/>
    <property type="evidence" value="ECO:0007669"/>
    <property type="project" value="InterPro"/>
</dbReference>
<evidence type="ECO:0000256" key="5">
    <source>
        <dbReference type="ARBA" id="ARBA00023316"/>
    </source>
</evidence>
<reference evidence="6" key="1">
    <citation type="journal article" date="2018" name="Nat. Genet.">
        <title>Extensive intraspecific gene order and gene structural variations between Mo17 and other maize genomes.</title>
        <authorList>
            <person name="Sun S."/>
            <person name="Zhou Y."/>
            <person name="Chen J."/>
            <person name="Shi J."/>
            <person name="Zhao H."/>
            <person name="Zhao H."/>
            <person name="Song W."/>
            <person name="Zhang M."/>
            <person name="Cui Y."/>
            <person name="Dong X."/>
            <person name="Liu H."/>
            <person name="Ma X."/>
            <person name="Jiao Y."/>
            <person name="Wang B."/>
            <person name="Wei X."/>
            <person name="Stein J.C."/>
            <person name="Glaubitz J.C."/>
            <person name="Lu F."/>
            <person name="Yu G."/>
            <person name="Liang C."/>
            <person name="Fengler K."/>
            <person name="Li B."/>
            <person name="Rafalski A."/>
            <person name="Schnable P.S."/>
            <person name="Ware D.H."/>
            <person name="Buckler E.S."/>
            <person name="Lai J."/>
        </authorList>
    </citation>
    <scope>NUCLEOTIDE SEQUENCE [LARGE SCALE GENOMIC DNA]</scope>
    <source>
        <tissue evidence="6">Seedling</tissue>
    </source>
</reference>
<gene>
    <name evidence="6" type="ORF">Zm00014a_030709</name>
</gene>
<keyword evidence="5" id="KW-0961">Cell wall biogenesis/degradation</keyword>
<dbReference type="GO" id="GO:0016020">
    <property type="term" value="C:membrane"/>
    <property type="evidence" value="ECO:0007669"/>
    <property type="project" value="InterPro"/>
</dbReference>
<dbReference type="AlphaFoldDB" id="A0A317Y7R6"/>
<evidence type="ECO:0008006" key="7">
    <source>
        <dbReference type="Google" id="ProtNLM"/>
    </source>
</evidence>
<dbReference type="Proteomes" id="UP000251960">
    <property type="component" value="Chromosome 1"/>
</dbReference>
<evidence type="ECO:0000256" key="4">
    <source>
        <dbReference type="ARBA" id="ARBA00023180"/>
    </source>
</evidence>
<dbReference type="PANTHER" id="PTHR31889">
    <property type="entry name" value="FUCOSYLTRANSFERASE 2-RELATED"/>
    <property type="match status" value="1"/>
</dbReference>
<keyword evidence="2" id="KW-0328">Glycosyltransferase</keyword>
<evidence type="ECO:0000313" key="6">
    <source>
        <dbReference type="EMBL" id="PWZ53724.1"/>
    </source>
</evidence>
<dbReference type="InterPro" id="IPR038765">
    <property type="entry name" value="Papain-like_cys_pep_sf"/>
</dbReference>
<dbReference type="GO" id="GO:0008107">
    <property type="term" value="F:galactoside 2-alpha-L-fucosyltransferase activity"/>
    <property type="evidence" value="ECO:0007669"/>
    <property type="project" value="InterPro"/>
</dbReference>
<dbReference type="ExpressionAtlas" id="A0A317Y7R6">
    <property type="expression patterns" value="baseline and differential"/>
</dbReference>